<dbReference type="GO" id="GO:0003677">
    <property type="term" value="F:DNA binding"/>
    <property type="evidence" value="ECO:0007669"/>
    <property type="project" value="InterPro"/>
</dbReference>
<evidence type="ECO:0000313" key="3">
    <source>
        <dbReference type="Proteomes" id="UP000192266"/>
    </source>
</evidence>
<dbReference type="OrthoDB" id="870068at2"/>
<organism evidence="2 3">
    <name type="scientific">Hymenobacter roseosalivarius DSM 11622</name>
    <dbReference type="NCBI Taxonomy" id="645990"/>
    <lineage>
        <taxon>Bacteria</taxon>
        <taxon>Pseudomonadati</taxon>
        <taxon>Bacteroidota</taxon>
        <taxon>Cytophagia</taxon>
        <taxon>Cytophagales</taxon>
        <taxon>Hymenobacteraceae</taxon>
        <taxon>Hymenobacter</taxon>
    </lineage>
</organism>
<dbReference type="Pfam" id="PF01609">
    <property type="entry name" value="DDE_Tnp_1"/>
    <property type="match status" value="1"/>
</dbReference>
<dbReference type="Proteomes" id="UP000192266">
    <property type="component" value="Unassembled WGS sequence"/>
</dbReference>
<dbReference type="GO" id="GO:0004803">
    <property type="term" value="F:transposase activity"/>
    <property type="evidence" value="ECO:0007669"/>
    <property type="project" value="InterPro"/>
</dbReference>
<dbReference type="InterPro" id="IPR002559">
    <property type="entry name" value="Transposase_11"/>
</dbReference>
<name>A0A1W1V982_9BACT</name>
<dbReference type="STRING" id="645990.SAMN00120144_0946"/>
<evidence type="ECO:0000313" key="2">
    <source>
        <dbReference type="EMBL" id="SMB89544.1"/>
    </source>
</evidence>
<keyword evidence="3" id="KW-1185">Reference proteome</keyword>
<gene>
    <name evidence="2" type="ORF">SAMN00120144_0946</name>
</gene>
<dbReference type="InterPro" id="IPR012337">
    <property type="entry name" value="RNaseH-like_sf"/>
</dbReference>
<protein>
    <recommendedName>
        <fullName evidence="1">Transposase IS4-like domain-containing protein</fullName>
    </recommendedName>
</protein>
<evidence type="ECO:0000259" key="1">
    <source>
        <dbReference type="Pfam" id="PF01609"/>
    </source>
</evidence>
<dbReference type="SUPFAM" id="SSF53098">
    <property type="entry name" value="Ribonuclease H-like"/>
    <property type="match status" value="1"/>
</dbReference>
<accession>A0A1W1V982</accession>
<dbReference type="AlphaFoldDB" id="A0A1W1V982"/>
<reference evidence="2 3" key="1">
    <citation type="submission" date="2017-04" db="EMBL/GenBank/DDBJ databases">
        <authorList>
            <person name="Afonso C.L."/>
            <person name="Miller P.J."/>
            <person name="Scott M.A."/>
            <person name="Spackman E."/>
            <person name="Goraichik I."/>
            <person name="Dimitrov K.M."/>
            <person name="Suarez D.L."/>
            <person name="Swayne D.E."/>
        </authorList>
    </citation>
    <scope>NUCLEOTIDE SEQUENCE [LARGE SCALE GENOMIC DNA]</scope>
    <source>
        <strain evidence="2 3">DSM 11622</strain>
    </source>
</reference>
<feature type="domain" description="Transposase IS4-like" evidence="1">
    <location>
        <begin position="2"/>
        <end position="189"/>
    </location>
</feature>
<dbReference type="EMBL" id="FWWW01000052">
    <property type="protein sequence ID" value="SMB89544.1"/>
    <property type="molecule type" value="Genomic_DNA"/>
</dbReference>
<proteinExistence type="predicted"/>
<sequence>MRKTVAVWDPKTQQTKYQSPFTKNEYLQHLLRVVQQQVAYRYLLADSWYASAENMTLVRALGHHFVFALESSRTVALSEAGRAQGQFHAVQSLTFPDTHPLRVYLRAVKEAVLVTRQVLTNQDGSQGVLYLVSSDTDLNQAQLTMIYQRRWKVEEYHKSLKQNASMGKSPTKTLATQANHFLAAVLAYTKLEVLKVKCGLGHFRLKAQLYAVELKAMYQQLALLRA</sequence>
<dbReference type="RefSeq" id="WP_159451970.1">
    <property type="nucleotide sequence ID" value="NZ_FWWW01000052.1"/>
</dbReference>
<dbReference type="GO" id="GO:0006313">
    <property type="term" value="P:DNA transposition"/>
    <property type="evidence" value="ECO:0007669"/>
    <property type="project" value="InterPro"/>
</dbReference>